<dbReference type="STRING" id="1817813.A2008_13470"/>
<evidence type="ECO:0000256" key="2">
    <source>
        <dbReference type="SAM" id="SignalP"/>
    </source>
</evidence>
<feature type="signal peptide" evidence="2">
    <location>
        <begin position="1"/>
        <end position="26"/>
    </location>
</feature>
<feature type="compositionally biased region" description="Polar residues" evidence="1">
    <location>
        <begin position="224"/>
        <end position="241"/>
    </location>
</feature>
<organism evidence="3 4">
    <name type="scientific">Candidatus Wallbacteria bacterium GWC2_49_35</name>
    <dbReference type="NCBI Taxonomy" id="1817813"/>
    <lineage>
        <taxon>Bacteria</taxon>
        <taxon>Candidatus Walliibacteriota</taxon>
    </lineage>
</organism>
<feature type="compositionally biased region" description="Basic and acidic residues" evidence="1">
    <location>
        <begin position="158"/>
        <end position="171"/>
    </location>
</feature>
<keyword evidence="2" id="KW-0732">Signal</keyword>
<reference evidence="3 4" key="1">
    <citation type="journal article" date="2016" name="Nat. Commun.">
        <title>Thousands of microbial genomes shed light on interconnected biogeochemical processes in an aquifer system.</title>
        <authorList>
            <person name="Anantharaman K."/>
            <person name="Brown C.T."/>
            <person name="Hug L.A."/>
            <person name="Sharon I."/>
            <person name="Castelle C.J."/>
            <person name="Probst A.J."/>
            <person name="Thomas B.C."/>
            <person name="Singh A."/>
            <person name="Wilkins M.J."/>
            <person name="Karaoz U."/>
            <person name="Brodie E.L."/>
            <person name="Williams K.H."/>
            <person name="Hubbard S.S."/>
            <person name="Banfield J.F."/>
        </authorList>
    </citation>
    <scope>NUCLEOTIDE SEQUENCE [LARGE SCALE GENOMIC DNA]</scope>
</reference>
<dbReference type="Proteomes" id="UP000178735">
    <property type="component" value="Unassembled WGS sequence"/>
</dbReference>
<protein>
    <recommendedName>
        <fullName evidence="5">FecR protein domain-containing protein</fullName>
    </recommendedName>
</protein>
<evidence type="ECO:0008006" key="5">
    <source>
        <dbReference type="Google" id="ProtNLM"/>
    </source>
</evidence>
<dbReference type="AlphaFoldDB" id="A0A1F7WG29"/>
<feature type="region of interest" description="Disordered" evidence="1">
    <location>
        <begin position="134"/>
        <end position="248"/>
    </location>
</feature>
<dbReference type="EMBL" id="MGFH01000225">
    <property type="protein sequence ID" value="OGM01781.1"/>
    <property type="molecule type" value="Genomic_DNA"/>
</dbReference>
<evidence type="ECO:0000256" key="1">
    <source>
        <dbReference type="SAM" id="MobiDB-lite"/>
    </source>
</evidence>
<sequence>MKSFKFYAALAIVSILLITAASYATSGEPLATITKIKGAPQIIKAATAQTVAIKMGETVEMGDTIVTDADSRATLIFNDGEIRVITSGSNVKFSEGDKHEQLTSIAKVTATLADAVNAKNLEKTFESVTGAKLSMSGGAERPKKAAEVKSVPGGTSAADDKGTSYRNKELDINMAEPQTVKEEVSASAGAPSSADVPETSGNLTSAPIPTLPPASVPSEPAGKSSASVLQDIQVSEPSSANAPAVPERLDDEGVAKARAEFKPHPKAVTRESQAAVLKQWGYWFDDENSAAWNLLIPERILKSSEKISFKSATSSQELKNTGSKVAISDHGTGPLTLVVIFTNKQGKMASLRAELKIDNAAKNKVIEEINKIEGLKADDLETYLYVKASIFKQNKFYLAALAALDQLEKLQPQVKMPHALKSKAIIYHEMGETELMKAAIEALKH</sequence>
<comment type="caution">
    <text evidence="3">The sequence shown here is derived from an EMBL/GenBank/DDBJ whole genome shotgun (WGS) entry which is preliminary data.</text>
</comment>
<name>A0A1F7WG29_9BACT</name>
<feature type="chain" id="PRO_5009533404" description="FecR protein domain-containing protein" evidence="2">
    <location>
        <begin position="27"/>
        <end position="445"/>
    </location>
</feature>
<gene>
    <name evidence="3" type="ORF">A2008_13470</name>
</gene>
<evidence type="ECO:0000313" key="3">
    <source>
        <dbReference type="EMBL" id="OGM01781.1"/>
    </source>
</evidence>
<accession>A0A1F7WG29</accession>
<proteinExistence type="predicted"/>
<evidence type="ECO:0000313" key="4">
    <source>
        <dbReference type="Proteomes" id="UP000178735"/>
    </source>
</evidence>